<sequence length="114" mass="12932">MTAVALIIAEHTTEYVLCPNSHQIIFAISTPRRENADRYRTIELIDFRGTTHEICTYKAATLSTVKGVIRDKALEDRPQEIQEQVVQDHYMALQAKSIGRSVCGYRFCGAKCVR</sequence>
<evidence type="ECO:0000313" key="2">
    <source>
        <dbReference type="Proteomes" id="UP000821853"/>
    </source>
</evidence>
<proteinExistence type="predicted"/>
<reference evidence="1 2" key="1">
    <citation type="journal article" date="2020" name="Cell">
        <title>Large-Scale Comparative Analyses of Tick Genomes Elucidate Their Genetic Diversity and Vector Capacities.</title>
        <authorList>
            <consortium name="Tick Genome and Microbiome Consortium (TIGMIC)"/>
            <person name="Jia N."/>
            <person name="Wang J."/>
            <person name="Shi W."/>
            <person name="Du L."/>
            <person name="Sun Y."/>
            <person name="Zhan W."/>
            <person name="Jiang J.F."/>
            <person name="Wang Q."/>
            <person name="Zhang B."/>
            <person name="Ji P."/>
            <person name="Bell-Sakyi L."/>
            <person name="Cui X.M."/>
            <person name="Yuan T.T."/>
            <person name="Jiang B.G."/>
            <person name="Yang W.F."/>
            <person name="Lam T.T."/>
            <person name="Chang Q.C."/>
            <person name="Ding S.J."/>
            <person name="Wang X.J."/>
            <person name="Zhu J.G."/>
            <person name="Ruan X.D."/>
            <person name="Zhao L."/>
            <person name="Wei J.T."/>
            <person name="Ye R.Z."/>
            <person name="Que T.C."/>
            <person name="Du C.H."/>
            <person name="Zhou Y.H."/>
            <person name="Cheng J.X."/>
            <person name="Dai P.F."/>
            <person name="Guo W.B."/>
            <person name="Han X.H."/>
            <person name="Huang E.J."/>
            <person name="Li L.F."/>
            <person name="Wei W."/>
            <person name="Gao Y.C."/>
            <person name="Liu J.Z."/>
            <person name="Shao H.Z."/>
            <person name="Wang X."/>
            <person name="Wang C.C."/>
            <person name="Yang T.C."/>
            <person name="Huo Q.B."/>
            <person name="Li W."/>
            <person name="Chen H.Y."/>
            <person name="Chen S.E."/>
            <person name="Zhou L.G."/>
            <person name="Ni X.B."/>
            <person name="Tian J.H."/>
            <person name="Sheng Y."/>
            <person name="Liu T."/>
            <person name="Pan Y.S."/>
            <person name="Xia L.Y."/>
            <person name="Li J."/>
            <person name="Zhao F."/>
            <person name="Cao W.C."/>
        </authorList>
    </citation>
    <scope>NUCLEOTIDE SEQUENCE [LARGE SCALE GENOMIC DNA]</scope>
    <source>
        <strain evidence="1">HaeL-2018</strain>
    </source>
</reference>
<organism evidence="1 2">
    <name type="scientific">Haemaphysalis longicornis</name>
    <name type="common">Bush tick</name>
    <dbReference type="NCBI Taxonomy" id="44386"/>
    <lineage>
        <taxon>Eukaryota</taxon>
        <taxon>Metazoa</taxon>
        <taxon>Ecdysozoa</taxon>
        <taxon>Arthropoda</taxon>
        <taxon>Chelicerata</taxon>
        <taxon>Arachnida</taxon>
        <taxon>Acari</taxon>
        <taxon>Parasitiformes</taxon>
        <taxon>Ixodida</taxon>
        <taxon>Ixodoidea</taxon>
        <taxon>Ixodidae</taxon>
        <taxon>Haemaphysalinae</taxon>
        <taxon>Haemaphysalis</taxon>
    </lineage>
</organism>
<evidence type="ECO:0000313" key="1">
    <source>
        <dbReference type="EMBL" id="KAH9378751.1"/>
    </source>
</evidence>
<protein>
    <submittedName>
        <fullName evidence="1">Uncharacterized protein</fullName>
    </submittedName>
</protein>
<dbReference type="AlphaFoldDB" id="A0A9J6GWL1"/>
<dbReference type="VEuPathDB" id="VectorBase:HLOH_063897"/>
<name>A0A9J6GWL1_HAELO</name>
<gene>
    <name evidence="1" type="ORF">HPB48_002406</name>
</gene>
<comment type="caution">
    <text evidence="1">The sequence shown here is derived from an EMBL/GenBank/DDBJ whole genome shotgun (WGS) entry which is preliminary data.</text>
</comment>
<keyword evidence="2" id="KW-1185">Reference proteome</keyword>
<dbReference type="EMBL" id="JABSTR010000009">
    <property type="protein sequence ID" value="KAH9378751.1"/>
    <property type="molecule type" value="Genomic_DNA"/>
</dbReference>
<accession>A0A9J6GWL1</accession>
<dbReference type="Proteomes" id="UP000821853">
    <property type="component" value="Unassembled WGS sequence"/>
</dbReference>